<evidence type="ECO:0000256" key="5">
    <source>
        <dbReference type="ARBA" id="ARBA00023054"/>
    </source>
</evidence>
<dbReference type="InterPro" id="IPR039750">
    <property type="entry name" value="DRC1/DRC2"/>
</dbReference>
<dbReference type="Pfam" id="PF00379">
    <property type="entry name" value="Chitin_bind_4"/>
    <property type="match status" value="1"/>
</dbReference>
<keyword evidence="5 15" id="KW-0175">Coiled coil</keyword>
<comment type="function">
    <text evidence="13">Component of the nexin-dynein regulatory complex (N-DRC), a key regulator of ciliary/flagellar motility which maintains the alignment and integrity of the distal axoneme and regulates microtubule sliding in motile axonemes. Plays a critical role in the assembly of N-DRC and also stabilizes the assembly of multiple inner dynein arms and radial spokes. Coassembles with DRC1 to form a central scaffold needed for assembly of the N-DRC and its attachment to the outer doublet microtubules.</text>
</comment>
<feature type="non-terminal residue" evidence="17">
    <location>
        <position position="1"/>
    </location>
</feature>
<feature type="coiled-coil region" evidence="15">
    <location>
        <begin position="3"/>
        <end position="52"/>
    </location>
</feature>
<gene>
    <name evidence="17" type="ORF">IPOD504_LOCUS6130</name>
</gene>
<evidence type="ECO:0000256" key="15">
    <source>
        <dbReference type="SAM" id="Coils"/>
    </source>
</evidence>
<evidence type="ECO:0000256" key="8">
    <source>
        <dbReference type="ARBA" id="ARBA00023273"/>
    </source>
</evidence>
<dbReference type="PANTHER" id="PTHR21625:SF0">
    <property type="entry name" value="DYNEIN REGULATORY COMPLEX SUBUNIT 2"/>
    <property type="match status" value="1"/>
</dbReference>
<keyword evidence="3" id="KW-0732">Signal</keyword>
<dbReference type="EMBL" id="OW152830">
    <property type="protein sequence ID" value="CAH2048514.1"/>
    <property type="molecule type" value="Genomic_DNA"/>
</dbReference>
<dbReference type="Proteomes" id="UP000837857">
    <property type="component" value="Chromosome 18"/>
</dbReference>
<protein>
    <recommendedName>
        <fullName evidence="11">Dynein regulatory complex subunit 2</fullName>
    </recommendedName>
    <alternativeName>
        <fullName evidence="12">Coiled-coil domain-containing protein 65</fullName>
    </alternativeName>
</protein>
<evidence type="ECO:0000256" key="14">
    <source>
        <dbReference type="PROSITE-ProRule" id="PRU00497"/>
    </source>
</evidence>
<evidence type="ECO:0000256" key="6">
    <source>
        <dbReference type="ARBA" id="ARBA00023069"/>
    </source>
</evidence>
<dbReference type="PANTHER" id="PTHR21625">
    <property type="entry name" value="NYD-SP28 PROTEIN"/>
    <property type="match status" value="1"/>
</dbReference>
<evidence type="ECO:0000256" key="11">
    <source>
        <dbReference type="ARBA" id="ARBA00040899"/>
    </source>
</evidence>
<evidence type="ECO:0000256" key="12">
    <source>
        <dbReference type="ARBA" id="ARBA00041517"/>
    </source>
</evidence>
<evidence type="ECO:0000313" key="18">
    <source>
        <dbReference type="Proteomes" id="UP000837857"/>
    </source>
</evidence>
<accession>A0ABN8I7V5</accession>
<evidence type="ECO:0000256" key="1">
    <source>
        <dbReference type="ARBA" id="ARBA00004611"/>
    </source>
</evidence>
<evidence type="ECO:0000256" key="3">
    <source>
        <dbReference type="ARBA" id="ARBA00022729"/>
    </source>
</evidence>
<evidence type="ECO:0000256" key="4">
    <source>
        <dbReference type="ARBA" id="ARBA00022846"/>
    </source>
</evidence>
<keyword evidence="2" id="KW-0963">Cytoplasm</keyword>
<sequence length="528" mass="60207">MALTKEEKRAKKEAKKLEKLRAQAEARKQLKKDELKREMVAQARRRGELDKKWRELMLKIKEPVFRQDIEVMWHGFDRTYDKKNHLINHIMKLINVADDQFQRTVSSFCDTIDTMIVNFMSGIEQISIENDRRTAELLKLGENEAAQIRTDHDAAETHLQLLIYHGHTTADSLAWTTRGENLVKEDEDRSRYGNERENLRSLLENSYNSTWDDYKAVLKNYVVKTAANQKAVRKLRRKENLMSDIIASQAKKIADSDGLLKRLRSELTAYESGTKQAAFRDRRDRHRTACFRLKKILNDGCAADARQMAVLVKAADSTIEWLESAHKKAEKILRLAALCRKHETQREKVLPFGLKSPHFPVQSKTNLRRLQSDDSLVLKAISTTCGLTRLWQRIAKADLTRKALPSASICVCGGTSITRGRHCGILAAQGESWVIVRWNDVVDKMVAPQEDAGPPTPYEYKYDVEDPEKTLYFGANESGDAQGKVVGGYRVLLPDGRLMNVEYTVEGESGFVPKISFENNANPFGQGK</sequence>
<evidence type="ECO:0000256" key="7">
    <source>
        <dbReference type="ARBA" id="ARBA00023212"/>
    </source>
</evidence>
<evidence type="ECO:0000256" key="13">
    <source>
        <dbReference type="ARBA" id="ARBA00045865"/>
    </source>
</evidence>
<evidence type="ECO:0000256" key="2">
    <source>
        <dbReference type="ARBA" id="ARBA00022490"/>
    </source>
</evidence>
<dbReference type="PROSITE" id="PS51155">
    <property type="entry name" value="CHIT_BIND_RR_2"/>
    <property type="match status" value="1"/>
</dbReference>
<dbReference type="InterPro" id="IPR000618">
    <property type="entry name" value="Insect_cuticle"/>
</dbReference>
<comment type="subcellular location">
    <subcellularLocation>
        <location evidence="1">Cytoplasm</location>
        <location evidence="1">Cytoskeleton</location>
        <location evidence="1">Flagellum axoneme</location>
    </subcellularLocation>
    <subcellularLocation>
        <location evidence="9">Cytoplasm</location>
        <location evidence="9">Cytoskeleton</location>
        <location evidence="9">Flagellum basal body</location>
    </subcellularLocation>
</comment>
<reference evidence="17" key="1">
    <citation type="submission" date="2022-03" db="EMBL/GenBank/DDBJ databases">
        <authorList>
            <person name="Martin H S."/>
        </authorList>
    </citation>
    <scope>NUCLEOTIDE SEQUENCE</scope>
</reference>
<dbReference type="InterPro" id="IPR039505">
    <property type="entry name" value="DRC1/2_N"/>
</dbReference>
<comment type="similarity">
    <text evidence="10">Belongs to the DRC2 family.</text>
</comment>
<keyword evidence="8" id="KW-0966">Cell projection</keyword>
<name>A0ABN8I7V5_9NEOP</name>
<evidence type="ECO:0000256" key="9">
    <source>
        <dbReference type="ARBA" id="ARBA00037841"/>
    </source>
</evidence>
<keyword evidence="7" id="KW-0206">Cytoskeleton</keyword>
<organism evidence="17 18">
    <name type="scientific">Iphiclides podalirius</name>
    <name type="common">scarce swallowtail</name>
    <dbReference type="NCBI Taxonomy" id="110791"/>
    <lineage>
        <taxon>Eukaryota</taxon>
        <taxon>Metazoa</taxon>
        <taxon>Ecdysozoa</taxon>
        <taxon>Arthropoda</taxon>
        <taxon>Hexapoda</taxon>
        <taxon>Insecta</taxon>
        <taxon>Pterygota</taxon>
        <taxon>Neoptera</taxon>
        <taxon>Endopterygota</taxon>
        <taxon>Lepidoptera</taxon>
        <taxon>Glossata</taxon>
        <taxon>Ditrysia</taxon>
        <taxon>Papilionoidea</taxon>
        <taxon>Papilionidae</taxon>
        <taxon>Papilioninae</taxon>
        <taxon>Iphiclides</taxon>
    </lineage>
</organism>
<keyword evidence="18" id="KW-1185">Reference proteome</keyword>
<keyword evidence="4" id="KW-0282">Flagellum</keyword>
<proteinExistence type="inferred from homology"/>
<evidence type="ECO:0000259" key="16">
    <source>
        <dbReference type="Pfam" id="PF14772"/>
    </source>
</evidence>
<keyword evidence="6" id="KW-0969">Cilium</keyword>
<evidence type="ECO:0000313" key="17">
    <source>
        <dbReference type="EMBL" id="CAH2048514.1"/>
    </source>
</evidence>
<evidence type="ECO:0000256" key="10">
    <source>
        <dbReference type="ARBA" id="ARBA00038424"/>
    </source>
</evidence>
<dbReference type="Pfam" id="PF14772">
    <property type="entry name" value="NYD-SP28"/>
    <property type="match status" value="1"/>
</dbReference>
<feature type="domain" description="Dynein regulatory complex protein 1/2 N-terminal" evidence="16">
    <location>
        <begin position="14"/>
        <end position="106"/>
    </location>
</feature>
<keyword evidence="14" id="KW-0193">Cuticle</keyword>